<organism evidence="1 2">
    <name type="scientific">Rubripirellula lacrimiformis</name>
    <dbReference type="NCBI Taxonomy" id="1930273"/>
    <lineage>
        <taxon>Bacteria</taxon>
        <taxon>Pseudomonadati</taxon>
        <taxon>Planctomycetota</taxon>
        <taxon>Planctomycetia</taxon>
        <taxon>Pirellulales</taxon>
        <taxon>Pirellulaceae</taxon>
        <taxon>Rubripirellula</taxon>
    </lineage>
</organism>
<sequence length="147" mass="15633">MVGVRVGSFNRLGNAQRVCAAETRGPLGTRLNDGGCTRWIARTAWATPSALGAAETRGPLGTRLNDGGRARWIVRTAWATPSAVGSFNHLGNAQRACAAATRGPVGARLNDGEGNPSQNRQFARTITPSPRSISMSWRSYSMLRPIA</sequence>
<evidence type="ECO:0000313" key="2">
    <source>
        <dbReference type="Proteomes" id="UP000318538"/>
    </source>
</evidence>
<reference evidence="1 2" key="1">
    <citation type="submission" date="2019-02" db="EMBL/GenBank/DDBJ databases">
        <title>Deep-cultivation of Planctomycetes and their phenomic and genomic characterization uncovers novel biology.</title>
        <authorList>
            <person name="Wiegand S."/>
            <person name="Jogler M."/>
            <person name="Boedeker C."/>
            <person name="Pinto D."/>
            <person name="Vollmers J."/>
            <person name="Rivas-Marin E."/>
            <person name="Kohn T."/>
            <person name="Peeters S.H."/>
            <person name="Heuer A."/>
            <person name="Rast P."/>
            <person name="Oberbeckmann S."/>
            <person name="Bunk B."/>
            <person name="Jeske O."/>
            <person name="Meyerdierks A."/>
            <person name="Storesund J.E."/>
            <person name="Kallscheuer N."/>
            <person name="Luecker S."/>
            <person name="Lage O.M."/>
            <person name="Pohl T."/>
            <person name="Merkel B.J."/>
            <person name="Hornburger P."/>
            <person name="Mueller R.-W."/>
            <person name="Bruemmer F."/>
            <person name="Labrenz M."/>
            <person name="Spormann A.M."/>
            <person name="Op den Camp H."/>
            <person name="Overmann J."/>
            <person name="Amann R."/>
            <person name="Jetten M.S.M."/>
            <person name="Mascher T."/>
            <person name="Medema M.H."/>
            <person name="Devos D.P."/>
            <person name="Kaster A.-K."/>
            <person name="Ovreas L."/>
            <person name="Rohde M."/>
            <person name="Galperin M.Y."/>
            <person name="Jogler C."/>
        </authorList>
    </citation>
    <scope>NUCLEOTIDE SEQUENCE [LARGE SCALE GENOMIC DNA]</scope>
    <source>
        <strain evidence="1 2">K22_7</strain>
    </source>
</reference>
<protein>
    <submittedName>
        <fullName evidence="1">Uncharacterized protein</fullName>
    </submittedName>
</protein>
<proteinExistence type="predicted"/>
<dbReference type="EMBL" id="CP036525">
    <property type="protein sequence ID" value="QDT05791.1"/>
    <property type="molecule type" value="Genomic_DNA"/>
</dbReference>
<name>A0A517NF81_9BACT</name>
<dbReference type="Proteomes" id="UP000318538">
    <property type="component" value="Chromosome"/>
</dbReference>
<evidence type="ECO:0000313" key="1">
    <source>
        <dbReference type="EMBL" id="QDT05791.1"/>
    </source>
</evidence>
<dbReference type="AlphaFoldDB" id="A0A517NF81"/>
<keyword evidence="2" id="KW-1185">Reference proteome</keyword>
<dbReference type="KEGG" id="rlc:K227x_41960"/>
<accession>A0A517NF81</accession>
<gene>
    <name evidence="1" type="ORF">K227x_41960</name>
</gene>